<proteinExistence type="inferred from homology"/>
<evidence type="ECO:0000256" key="1">
    <source>
        <dbReference type="ARBA" id="ARBA00004202"/>
    </source>
</evidence>
<dbReference type="Pfam" id="PF00005">
    <property type="entry name" value="ABC_tran"/>
    <property type="match status" value="1"/>
</dbReference>
<dbReference type="SUPFAM" id="SSF52540">
    <property type="entry name" value="P-loop containing nucleoside triphosphate hydrolases"/>
    <property type="match status" value="1"/>
</dbReference>
<dbReference type="RefSeq" id="WP_054745382.1">
    <property type="nucleotide sequence ID" value="NZ_AZCV01000002.1"/>
</dbReference>
<evidence type="ECO:0000259" key="9">
    <source>
        <dbReference type="PROSITE" id="PS50893"/>
    </source>
</evidence>
<evidence type="ECO:0000256" key="6">
    <source>
        <dbReference type="ARBA" id="ARBA00022967"/>
    </source>
</evidence>
<dbReference type="InterPro" id="IPR015856">
    <property type="entry name" value="ABC_transpr_CbiO/EcfA_su"/>
</dbReference>
<keyword evidence="6" id="KW-1278">Translocase</keyword>
<gene>
    <name evidence="10" type="ORF">FC62_GL000720</name>
</gene>
<comment type="subcellular location">
    <subcellularLocation>
        <location evidence="1 8">Cell membrane</location>
        <topology evidence="1 8">Peripheral membrane protein</topology>
    </subcellularLocation>
</comment>
<dbReference type="GO" id="GO:0043190">
    <property type="term" value="C:ATP-binding cassette (ABC) transporter complex"/>
    <property type="evidence" value="ECO:0007669"/>
    <property type="project" value="TreeGrafter"/>
</dbReference>
<keyword evidence="3 8" id="KW-1003">Cell membrane</keyword>
<dbReference type="EC" id="7.-.-.-" evidence="8"/>
<dbReference type="EMBL" id="AZCV01000002">
    <property type="protein sequence ID" value="KRK37953.1"/>
    <property type="molecule type" value="Genomic_DNA"/>
</dbReference>
<dbReference type="Proteomes" id="UP000050909">
    <property type="component" value="Unassembled WGS sequence"/>
</dbReference>
<evidence type="ECO:0000256" key="3">
    <source>
        <dbReference type="ARBA" id="ARBA00022475"/>
    </source>
</evidence>
<dbReference type="InterPro" id="IPR003439">
    <property type="entry name" value="ABC_transporter-like_ATP-bd"/>
</dbReference>
<evidence type="ECO:0000256" key="5">
    <source>
        <dbReference type="ARBA" id="ARBA00022840"/>
    </source>
</evidence>
<dbReference type="InterPro" id="IPR003593">
    <property type="entry name" value="AAA+_ATPase"/>
</dbReference>
<protein>
    <recommendedName>
        <fullName evidence="8">Energy-coupling factor transporter ATP-binding protein EcfA2</fullName>
        <ecNumber evidence="8">7.-.-.-</ecNumber>
    </recommendedName>
</protein>
<keyword evidence="7 8" id="KW-0472">Membrane</keyword>
<dbReference type="CDD" id="cd03225">
    <property type="entry name" value="ABC_cobalt_CbiO_domain1"/>
    <property type="match status" value="1"/>
</dbReference>
<evidence type="ECO:0000256" key="7">
    <source>
        <dbReference type="ARBA" id="ARBA00023136"/>
    </source>
</evidence>
<keyword evidence="11" id="KW-1185">Reference proteome</keyword>
<keyword evidence="5 8" id="KW-0067">ATP-binding</keyword>
<dbReference type="PANTHER" id="PTHR43553">
    <property type="entry name" value="HEAVY METAL TRANSPORTER"/>
    <property type="match status" value="1"/>
</dbReference>
<name>A0A0R1H2I8_9LACO</name>
<accession>A0A0R1H2I8</accession>
<comment type="function">
    <text evidence="8">ATP-binding (A) component of a common energy-coupling factor (ECF) ABC-transporter complex.</text>
</comment>
<evidence type="ECO:0000256" key="2">
    <source>
        <dbReference type="ARBA" id="ARBA00022448"/>
    </source>
</evidence>
<sequence length="284" mass="31711">MEIKFEHVDFTYAPNTPMAKKGLQDVSFTLKENSFVAVIGHTGSGKSTLLQHFNALLKPTAGTIRIAGFEINKDTTNKSLKALRKQVGMVFQFPENQLFEETVLRDIAFGPKNFGVLEKEAMQLAQTWLERVGLSEEVAEQTPFDLSGGQMRRVAIAGVLASEPDVLLLDEPAAGLDPRGRFEMMKIFTDYQAAGHTVILITHNMDDVAYYADDVLVLEKGELLLHDTPERVFADRDWLTAHHLDEPTASNYGRVLSRRGFEFSKNPLTLTSLTQQIVQNLDKG</sequence>
<dbReference type="GO" id="GO:0016887">
    <property type="term" value="F:ATP hydrolysis activity"/>
    <property type="evidence" value="ECO:0007669"/>
    <property type="project" value="InterPro"/>
</dbReference>
<organism evidence="10 11">
    <name type="scientific">Amylolactobacillus amylotrophicus DSM 20534</name>
    <dbReference type="NCBI Taxonomy" id="1423722"/>
    <lineage>
        <taxon>Bacteria</taxon>
        <taxon>Bacillati</taxon>
        <taxon>Bacillota</taxon>
        <taxon>Bacilli</taxon>
        <taxon>Lactobacillales</taxon>
        <taxon>Lactobacillaceae</taxon>
        <taxon>Amylolactobacillus</taxon>
    </lineage>
</organism>
<dbReference type="PROSITE" id="PS50893">
    <property type="entry name" value="ABC_TRANSPORTER_2"/>
    <property type="match status" value="1"/>
</dbReference>
<dbReference type="InterPro" id="IPR050095">
    <property type="entry name" value="ECF_ABC_transporter_ATP-bd"/>
</dbReference>
<evidence type="ECO:0000313" key="10">
    <source>
        <dbReference type="EMBL" id="KRK37953.1"/>
    </source>
</evidence>
<feature type="domain" description="ABC transporter" evidence="9">
    <location>
        <begin position="3"/>
        <end position="245"/>
    </location>
</feature>
<evidence type="ECO:0000256" key="4">
    <source>
        <dbReference type="ARBA" id="ARBA00022741"/>
    </source>
</evidence>
<dbReference type="PANTHER" id="PTHR43553:SF27">
    <property type="entry name" value="ENERGY-COUPLING FACTOR TRANSPORTER ATP-BINDING PROTEIN ECFA2"/>
    <property type="match status" value="1"/>
</dbReference>
<dbReference type="InterPro" id="IPR027417">
    <property type="entry name" value="P-loop_NTPase"/>
</dbReference>
<keyword evidence="4 8" id="KW-0547">Nucleotide-binding</keyword>
<dbReference type="FunFam" id="3.40.50.300:FF:000224">
    <property type="entry name" value="Energy-coupling factor transporter ATP-binding protein EcfA"/>
    <property type="match status" value="1"/>
</dbReference>
<dbReference type="AlphaFoldDB" id="A0A0R1H2I8"/>
<evidence type="ECO:0000256" key="8">
    <source>
        <dbReference type="RuleBase" id="RU365104"/>
    </source>
</evidence>
<comment type="similarity">
    <text evidence="8">Belongs to the ABC transporter superfamily. Energy-coupling factor EcfA family.</text>
</comment>
<evidence type="ECO:0000313" key="11">
    <source>
        <dbReference type="Proteomes" id="UP000050909"/>
    </source>
</evidence>
<dbReference type="GO" id="GO:0005524">
    <property type="term" value="F:ATP binding"/>
    <property type="evidence" value="ECO:0007669"/>
    <property type="project" value="UniProtKB-UniRule"/>
</dbReference>
<reference evidence="10 11" key="1">
    <citation type="journal article" date="2015" name="Genome Announc.">
        <title>Expanding the biotechnology potential of lactobacilli through comparative genomics of 213 strains and associated genera.</title>
        <authorList>
            <person name="Sun Z."/>
            <person name="Harris H.M."/>
            <person name="McCann A."/>
            <person name="Guo C."/>
            <person name="Argimon S."/>
            <person name="Zhang W."/>
            <person name="Yang X."/>
            <person name="Jeffery I.B."/>
            <person name="Cooney J.C."/>
            <person name="Kagawa T.F."/>
            <person name="Liu W."/>
            <person name="Song Y."/>
            <person name="Salvetti E."/>
            <person name="Wrobel A."/>
            <person name="Rasinkangas P."/>
            <person name="Parkhill J."/>
            <person name="Rea M.C."/>
            <person name="O'Sullivan O."/>
            <person name="Ritari J."/>
            <person name="Douillard F.P."/>
            <person name="Paul Ross R."/>
            <person name="Yang R."/>
            <person name="Briner A.E."/>
            <person name="Felis G.E."/>
            <person name="de Vos W.M."/>
            <person name="Barrangou R."/>
            <person name="Klaenhammer T.R."/>
            <person name="Caufield P.W."/>
            <person name="Cui Y."/>
            <person name="Zhang H."/>
            <person name="O'Toole P.W."/>
        </authorList>
    </citation>
    <scope>NUCLEOTIDE SEQUENCE [LARGE SCALE GENOMIC DNA]</scope>
    <source>
        <strain evidence="10 11">DSM 20534</strain>
    </source>
</reference>
<comment type="subunit">
    <text evidence="8">Forms a stable energy-coupling factor (ECF) transporter complex composed of 2 membrane-embedded substrate-binding proteins (S component), 2 ATP-binding proteins (A component) and 2 transmembrane proteins (T component).</text>
</comment>
<keyword evidence="2 8" id="KW-0813">Transport</keyword>
<dbReference type="PROSITE" id="PS00211">
    <property type="entry name" value="ABC_TRANSPORTER_1"/>
    <property type="match status" value="1"/>
</dbReference>
<dbReference type="Gene3D" id="3.40.50.300">
    <property type="entry name" value="P-loop containing nucleotide triphosphate hydrolases"/>
    <property type="match status" value="1"/>
</dbReference>
<dbReference type="SMART" id="SM00382">
    <property type="entry name" value="AAA"/>
    <property type="match status" value="1"/>
</dbReference>
<dbReference type="InterPro" id="IPR017871">
    <property type="entry name" value="ABC_transporter-like_CS"/>
</dbReference>
<comment type="caution">
    <text evidence="10">The sequence shown here is derived from an EMBL/GenBank/DDBJ whole genome shotgun (WGS) entry which is preliminary data.</text>
</comment>
<dbReference type="PATRIC" id="fig|1423722.3.peg.737"/>
<dbReference type="InterPro" id="IPR030946">
    <property type="entry name" value="EcfA2"/>
</dbReference>
<dbReference type="GO" id="GO:0042626">
    <property type="term" value="F:ATPase-coupled transmembrane transporter activity"/>
    <property type="evidence" value="ECO:0007669"/>
    <property type="project" value="TreeGrafter"/>
</dbReference>
<dbReference type="NCBIfam" id="TIGR04521">
    <property type="entry name" value="ECF_ATPase_2"/>
    <property type="match status" value="1"/>
</dbReference>